<dbReference type="CDD" id="cd18793">
    <property type="entry name" value="SF2_C_SNF"/>
    <property type="match status" value="1"/>
</dbReference>
<evidence type="ECO:0000256" key="7">
    <source>
        <dbReference type="ARBA" id="ARBA00022801"/>
    </source>
</evidence>
<feature type="compositionally biased region" description="Acidic residues" evidence="17">
    <location>
        <begin position="2272"/>
        <end position="2281"/>
    </location>
</feature>
<evidence type="ECO:0000256" key="15">
    <source>
        <dbReference type="PROSITE-ProRule" id="PRU00552"/>
    </source>
</evidence>
<feature type="compositionally biased region" description="Low complexity" evidence="17">
    <location>
        <begin position="2479"/>
        <end position="2497"/>
    </location>
</feature>
<keyword evidence="9 16" id="KW-0067">ATP-binding</keyword>
<dbReference type="Proteomes" id="UP000777482">
    <property type="component" value="Unassembled WGS sequence"/>
</dbReference>
<dbReference type="Pfam" id="PF00176">
    <property type="entry name" value="SNF2-rel_dom"/>
    <property type="match status" value="1"/>
</dbReference>
<evidence type="ECO:0000256" key="14">
    <source>
        <dbReference type="ARBA" id="ARBA00047984"/>
    </source>
</evidence>
<feature type="compositionally biased region" description="Acidic residues" evidence="17">
    <location>
        <begin position="2091"/>
        <end position="2110"/>
    </location>
</feature>
<feature type="compositionally biased region" description="Basic residues" evidence="17">
    <location>
        <begin position="2500"/>
        <end position="2511"/>
    </location>
</feature>
<dbReference type="Gene3D" id="3.40.50.150">
    <property type="entry name" value="Vaccinia Virus protein VP39"/>
    <property type="match status" value="1"/>
</dbReference>
<keyword evidence="8 16" id="KW-0347">Helicase</keyword>
<dbReference type="InterPro" id="IPR014001">
    <property type="entry name" value="Helicase_ATP-bd"/>
</dbReference>
<feature type="compositionally biased region" description="Basic and acidic residues" evidence="17">
    <location>
        <begin position="3113"/>
        <end position="3136"/>
    </location>
</feature>
<dbReference type="Pfam" id="PF13959">
    <property type="entry name" value="CTE_SPB4"/>
    <property type="match status" value="1"/>
</dbReference>
<evidence type="ECO:0000256" key="6">
    <source>
        <dbReference type="ARBA" id="ARBA00022741"/>
    </source>
</evidence>
<dbReference type="SMART" id="SM01178">
    <property type="entry name" value="DUF4217"/>
    <property type="match status" value="1"/>
</dbReference>
<feature type="compositionally biased region" description="Polar residues" evidence="17">
    <location>
        <begin position="2424"/>
        <end position="2440"/>
    </location>
</feature>
<evidence type="ECO:0000259" key="19">
    <source>
        <dbReference type="PROSITE" id="PS51194"/>
    </source>
</evidence>
<dbReference type="EC" id="3.6.4.13" evidence="16"/>
<evidence type="ECO:0000313" key="22">
    <source>
        <dbReference type="Proteomes" id="UP000777482"/>
    </source>
</evidence>
<feature type="compositionally biased region" description="Basic and acidic residues" evidence="17">
    <location>
        <begin position="2063"/>
        <end position="2073"/>
    </location>
</feature>
<dbReference type="FunFam" id="3.40.50.300:FF:000460">
    <property type="entry name" value="RNA helicase"/>
    <property type="match status" value="1"/>
</dbReference>
<dbReference type="InterPro" id="IPR027417">
    <property type="entry name" value="P-loop_NTPase"/>
</dbReference>
<evidence type="ECO:0000256" key="9">
    <source>
        <dbReference type="ARBA" id="ARBA00022840"/>
    </source>
</evidence>
<evidence type="ECO:0000256" key="11">
    <source>
        <dbReference type="ARBA" id="ARBA00023242"/>
    </source>
</evidence>
<dbReference type="Pfam" id="PF00270">
    <property type="entry name" value="DEAD"/>
    <property type="match status" value="1"/>
</dbReference>
<comment type="function">
    <text evidence="16">RNA helicase.</text>
</comment>
<evidence type="ECO:0000256" key="13">
    <source>
        <dbReference type="ARBA" id="ARBA00024357"/>
    </source>
</evidence>
<dbReference type="GO" id="GO:0003724">
    <property type="term" value="F:RNA helicase activity"/>
    <property type="evidence" value="ECO:0007669"/>
    <property type="project" value="UniProtKB-EC"/>
</dbReference>
<sequence>MPPRKKASPGKAKKRQRRNSAGSDSDSYDDPNEGKGQLDLTLPPLYKLDEIFSHMVSREADELAALFKKLGRPLRVATMCSGTESPILALRLMSRALEAQTGVCAEIDHVFSAEIEPFKQAYIERNFAPPLLFRDVTELPNDQARTAYGSFAEVPGNVDLLIAGTSCVDYSNLNNKQKGINDGGESGRTFHGMLEYSKKHRVKMIILENVLKAPWKAVEAKFDEAGYGARFVRLDTKKYYIPHTRTRGYLIAFLKEGTKDAKKSFFEKRDSSNLSAHEMADEWQQRVKEAERVASAPTEAFLLGSDDPRVHRARQELAYQKVNADGNKRAATDWGRCEVRHAIQRQKEKLGEARPLTKWSDGGAPPKMPDGAWQDWAETQTERVHDLMDISYLRQAKLGVDVTAKSAVWNLSQNVDRTTASKLFGITPCLTPKGLPYLTHRGGPIVGVEALALQGLPIDELLLTRESTDQLSDLAGNAMSSTVVGTAMLYALLVGGHTLERGVVVKEPKAGEDEDGDVVMDGDKLQKAEKKAPPTDEELEARFRGADRLVEHPVDLASHKPAPVDLLERAHRSARRCSCEGREDISVHPILTCASCGHSTCVQHKARPEHKYKDDLAERESPKKFAADLREMLPMRLKLPGFDRGTITKLVDEAKEQGSPLNKNLLDKYVDIVVDALAKAEFHFQHTDRRDYWTAVYGAEQARLDLHFGQTTIEWRLFVEPPADLAALAPLRVAFEQPVARLQLAPGTTDLLEGTWAMSLPLSSSSNTVELEFEYDGDAVTDASWRAKIELVDFREEKSPRRIKVNFNGDETLLNRPLDGTYLREEDCGTPTHALYRRVEPAEETPLYFFFDPSPYLENTHDRFVFAETCSRIHGARPLIASMLPKWRLNPFKVEKERTENEVAILLEPDMKPKVEISSTFRPLKDVKIVPGGTDVNEASKFATIKTGGSLSVAEHKCQQAELLLTAHVPLAKSPSPVWASEHWHAVDLQHEGPEVFTKLGWMLARIPDWQSLHEWQSVEADSAPADNCHDCAPAPPVLQWIRQLVAKPKSWEVSITAREDGKQAAAYEHSLKNRPEPIVVHTRQIGNDFQFKVGLNVVSLAHRVLAQLPTHRNLECSEPKVEWRLNSTANMALGRENSHVFTLLSNRHNPEAENPSRFKNYKLRREQLRSLHWMIEQEANPKPWIEEEVTEALVTQLGWTAECKATREVLVRGGVVADAVGYGKTAITLGLIASRREADEDLPEDDERIPIKATLIVVPKHLSQQWPDEVKKFTQPALKTIIIQNHAHLKKHTIEDFQEADIVIVSESLFTSDVYWPYTADFAASPCDIKTDKKAGRYFRHCVDVAMDSLSEQVHRLREEGSRAAHKALTKARASRDEDFEKEFVIPETRRKANKIALEKGKKPAALPPKPTSFPRSAKVGDDEWGLLSSAAKNDWTQVKGPPLAAFSWARVVLDEFSYTEGASLVGIHTCRGRARWILSGTPPLRDFSEVKSCVFYSPVIASRASRLTWTVFAHGRIASLLNIHLGIDDQNEGVADQVVIRNKEATKAEVFRSYCDVRTKAWHANRDRVAQRFLDQFARQNRAEIDEIPLEIEHVGVRLPGAEMAIYRELEHHLYSLDVNLNRLTKIKEDKQSDRDRRLREALGQSQSPEEALLKRCSHFTLDLDETLLKGDEAPDVCDFIHGLREQQLADCKRELKYKVLAASFMHRQAKKKEYYKLSNVENEHFRAWIQRVEKGEGAGDASAEKVLRTLLKECGCSSESIGKPVNAEDKHRPEDVANFLAKPAKADSDLDYIIGRTTIIRDATVGLNRLVRELVGRIRSARYFGTVREILRKEGDDEELAVLSCCGHFGPAAAVKAAVHRGKCIDDSCGAQVFNENVLTGEALGTDRSSGHYGYKLETLVTLIKQTPKDDRVLVFVQFEDLFDKVHEALARYEIRTEILQGTAVAQAKTLTSFQQKKGAKVLLLKATDSSSSGANLTMANWAFFVSPLLTDSKAKYKALSTQAIGRIHRYGQVKTAKIVHLLTHETKDVPIYANMNDLAEDDVRGLIAKRKEIVPPKRERTGEYICRTKKESKKKASPKKQKKAASDDEAEEEDDDADEDDSDPDSDNSPIARKPAAKRATNVKKPAGRGGKKAQSIVISDEESEGEMSAESSEEEEPELSDDEESSEDERPKKKKATQIKKKPEDDYSASEDEDLAAAAASPSRRLPRRSAAATAKPIIIDSEEEESEDDEATKVTATKQKSSVSASKAKGKAPAAQDSKKRRVIADSDDEEDEEPAAPKSSSSRPKAATTPAPKKAKTSTVPKAATSSKSSKTTKISGVFDSLEIPSPKAKKQAQLYSFWKKDQAAKDAAPPPVRENKRKAEADAPAEDKEAVVPKKARQASPAAEAPREASAAPAEAVAADDVDASAGVEEAEQDSNKASTPSVNGSDETSGNGDAAVGTALTTPADELDKRLGDDVEEELAEVAAEEERLVPAMSATASPVASTSAAAIEAKKRKRKRSHRKSNGNGGDDNASTAAPAEPKQPEPADDDVEPLIEPEFEPAPEETAAERKAKAKDLKRKGKQEGAPVAFETEQEGHQGAANGTGDAATDALALMTGAKAAPEPKTTEFSSIDLSEGTRKAIEGMGFKNMTEVQARTIPPLLAGKDVLGAAKTGSGKTLAFLIPAVEMLYKLKFKPRNGTGAIVVSPTRELALQIFGVAKELCEHHNQTFAIVMGGANRKAEAEKLAKGVNLLIATPGRLLDHLQNTKGFVFSNLRALIIDEADRILEIGFEDEMRQIINILPKENRQSMLFSATQTTKVTDLARMSLRPGPLYINVDTKSETSTANNLEQGYVVCDSDKRFLLLFSFLRKNLKKKVIVFFSSCKSVQYHAELLNYIDVPTLDLHGKQKQQKRTNTFFEFSNSEKGILLCTDVAARGLDIPRVDWIIQFDPPDDPRDYIHRVGRTARAGKEGKSLLFLLPSELGFLRFLKTAKVPLNEYSFPSDKIANVQGQLEKLIAKNYYLSQSARDGFRSYIQSYAAYSLKTIFDVTQLDLAKVAKAFGFTTPPSVNINIGRSAKGKKRKDHNGVESDIENASDSDDDQEDEAETERERRAKMARRGGSNQTKRREIEGRKAEKDYYREQGREKLQNKGRGQGTQWSR</sequence>
<dbReference type="Gene3D" id="3.40.50.300">
    <property type="entry name" value="P-loop containing nucleotide triphosphate hydrolases"/>
    <property type="match status" value="3"/>
</dbReference>
<dbReference type="OrthoDB" id="423221at2759"/>
<feature type="compositionally biased region" description="Acidic residues" evidence="17">
    <location>
        <begin position="2406"/>
        <end position="2421"/>
    </location>
</feature>
<evidence type="ECO:0000313" key="21">
    <source>
        <dbReference type="EMBL" id="KAG0654760.1"/>
    </source>
</evidence>
<proteinExistence type="inferred from homology"/>
<feature type="compositionally biased region" description="Low complexity" evidence="17">
    <location>
        <begin position="2201"/>
        <end position="2218"/>
    </location>
</feature>
<dbReference type="CDD" id="cd17942">
    <property type="entry name" value="DEADc_DDX18"/>
    <property type="match status" value="1"/>
</dbReference>
<dbReference type="SUPFAM" id="SSF53335">
    <property type="entry name" value="S-adenosyl-L-methionine-dependent methyltransferases"/>
    <property type="match status" value="1"/>
</dbReference>
<dbReference type="PROSITE" id="PS51194">
    <property type="entry name" value="HELICASE_CTER"/>
    <property type="match status" value="2"/>
</dbReference>
<dbReference type="GO" id="GO:0005730">
    <property type="term" value="C:nucleolus"/>
    <property type="evidence" value="ECO:0007669"/>
    <property type="project" value="UniProtKB-SubCell"/>
</dbReference>
<evidence type="ECO:0000256" key="8">
    <source>
        <dbReference type="ARBA" id="ARBA00022806"/>
    </source>
</evidence>
<feature type="domain" description="Helicase ATP-binding" evidence="18">
    <location>
        <begin position="2645"/>
        <end position="2821"/>
    </location>
</feature>
<dbReference type="GO" id="GO:0003723">
    <property type="term" value="F:RNA binding"/>
    <property type="evidence" value="ECO:0007669"/>
    <property type="project" value="UniProtKB-UniRule"/>
</dbReference>
<organism evidence="21 22">
    <name type="scientific">Rhodotorula mucilaginosa</name>
    <name type="common">Yeast</name>
    <name type="synonym">Rhodotorula rubra</name>
    <dbReference type="NCBI Taxonomy" id="5537"/>
    <lineage>
        <taxon>Eukaryota</taxon>
        <taxon>Fungi</taxon>
        <taxon>Dikarya</taxon>
        <taxon>Basidiomycota</taxon>
        <taxon>Pucciniomycotina</taxon>
        <taxon>Microbotryomycetes</taxon>
        <taxon>Sporidiobolales</taxon>
        <taxon>Sporidiobolaceae</taxon>
        <taxon>Rhodotorula</taxon>
    </lineage>
</organism>
<feature type="domain" description="Helicase C-terminal" evidence="19">
    <location>
        <begin position="2835"/>
        <end position="3004"/>
    </location>
</feature>
<feature type="region of interest" description="Disordered" evidence="17">
    <location>
        <begin position="3059"/>
        <end position="3148"/>
    </location>
</feature>
<evidence type="ECO:0000256" key="17">
    <source>
        <dbReference type="SAM" id="MobiDB-lite"/>
    </source>
</evidence>
<dbReference type="CDD" id="cd18787">
    <property type="entry name" value="SF2_C_DEAD"/>
    <property type="match status" value="1"/>
</dbReference>
<feature type="domain" description="Helicase C-terminal" evidence="19">
    <location>
        <begin position="1899"/>
        <end position="2058"/>
    </location>
</feature>
<keyword evidence="22" id="KW-1185">Reference proteome</keyword>
<dbReference type="GO" id="GO:0005524">
    <property type="term" value="F:ATP binding"/>
    <property type="evidence" value="ECO:0007669"/>
    <property type="project" value="UniProtKB-UniRule"/>
</dbReference>
<reference evidence="21 22" key="1">
    <citation type="submission" date="2020-11" db="EMBL/GenBank/DDBJ databases">
        <title>Kefir isolates.</title>
        <authorList>
            <person name="Marcisauskas S."/>
            <person name="Kim Y."/>
            <person name="Blasche S."/>
        </authorList>
    </citation>
    <scope>NUCLEOTIDE SEQUENCE [LARGE SCALE GENOMIC DNA]</scope>
    <source>
        <strain evidence="21 22">KR</strain>
    </source>
</reference>
<evidence type="ECO:0000259" key="18">
    <source>
        <dbReference type="PROSITE" id="PS51192"/>
    </source>
</evidence>
<evidence type="ECO:0000256" key="2">
    <source>
        <dbReference type="ARBA" id="ARBA00022517"/>
    </source>
</evidence>
<feature type="compositionally biased region" description="Acidic residues" evidence="17">
    <location>
        <begin position="2144"/>
        <end position="2172"/>
    </location>
</feature>
<dbReference type="SMART" id="SM00490">
    <property type="entry name" value="HELICc"/>
    <property type="match status" value="2"/>
</dbReference>
<dbReference type="GO" id="GO:0006364">
    <property type="term" value="P:rRNA processing"/>
    <property type="evidence" value="ECO:0007669"/>
    <property type="project" value="UniProtKB-KW"/>
</dbReference>
<feature type="compositionally biased region" description="Acidic residues" evidence="17">
    <location>
        <begin position="2533"/>
        <end position="2550"/>
    </location>
</feature>
<keyword evidence="3" id="KW-0698">rRNA processing</keyword>
<dbReference type="PROSITE" id="PS51195">
    <property type="entry name" value="Q_MOTIF"/>
    <property type="match status" value="1"/>
</dbReference>
<comment type="catalytic activity">
    <reaction evidence="14 16">
        <text>ATP + H2O = ADP + phosphate + H(+)</text>
        <dbReference type="Rhea" id="RHEA:13065"/>
        <dbReference type="ChEBI" id="CHEBI:15377"/>
        <dbReference type="ChEBI" id="CHEBI:15378"/>
        <dbReference type="ChEBI" id="CHEBI:30616"/>
        <dbReference type="ChEBI" id="CHEBI:43474"/>
        <dbReference type="ChEBI" id="CHEBI:456216"/>
        <dbReference type="EC" id="3.6.4.13"/>
    </reaction>
</comment>
<comment type="domain">
    <text evidence="16">The Q motif is unique to and characteristic of the DEAD box family of RNA helicases and controls ATP binding and hydrolysis.</text>
</comment>
<evidence type="ECO:0000256" key="16">
    <source>
        <dbReference type="RuleBase" id="RU365068"/>
    </source>
</evidence>
<feature type="region of interest" description="Disordered" evidence="17">
    <location>
        <begin position="1"/>
        <end position="39"/>
    </location>
</feature>
<feature type="compositionally biased region" description="Basic and acidic residues" evidence="17">
    <location>
        <begin position="2361"/>
        <end position="2380"/>
    </location>
</feature>
<dbReference type="InterPro" id="IPR000330">
    <property type="entry name" value="SNF2_N"/>
</dbReference>
<dbReference type="PROSITE" id="PS00039">
    <property type="entry name" value="DEAD_ATP_HELICASE"/>
    <property type="match status" value="1"/>
</dbReference>
<evidence type="ECO:0000256" key="12">
    <source>
        <dbReference type="ARBA" id="ARBA00024310"/>
    </source>
</evidence>
<dbReference type="GO" id="GO:0016787">
    <property type="term" value="F:hydrolase activity"/>
    <property type="evidence" value="ECO:0007669"/>
    <property type="project" value="UniProtKB-KW"/>
</dbReference>
<feature type="short sequence motif" description="Q motif" evidence="15">
    <location>
        <begin position="2614"/>
        <end position="2642"/>
    </location>
</feature>
<dbReference type="GO" id="GO:0032259">
    <property type="term" value="P:methylation"/>
    <property type="evidence" value="ECO:0007669"/>
    <property type="project" value="UniProtKB-KW"/>
</dbReference>
<feature type="region of interest" description="Disordered" evidence="17">
    <location>
        <begin position="2063"/>
        <end position="2590"/>
    </location>
</feature>
<feature type="compositionally biased region" description="Acidic residues" evidence="17">
    <location>
        <begin position="3077"/>
        <end position="3095"/>
    </location>
</feature>
<dbReference type="EMBL" id="PUHQ01000139">
    <property type="protein sequence ID" value="KAG0654760.1"/>
    <property type="molecule type" value="Genomic_DNA"/>
</dbReference>
<keyword evidence="7 16" id="KW-0378">Hydrolase</keyword>
<dbReference type="SMART" id="SM00487">
    <property type="entry name" value="DEXDc"/>
    <property type="match status" value="2"/>
</dbReference>
<accession>A0A9P7B1T5</accession>
<feature type="compositionally biased region" description="Basic residues" evidence="17">
    <location>
        <begin position="2074"/>
        <end position="2087"/>
    </location>
</feature>
<name>A0A9P7B1T5_RHOMI</name>
<dbReference type="Pfam" id="PF00271">
    <property type="entry name" value="Helicase_C"/>
    <property type="match status" value="2"/>
</dbReference>
<keyword evidence="6 16" id="KW-0547">Nucleotide-binding</keyword>
<feature type="compositionally biased region" description="Acidic residues" evidence="17">
    <location>
        <begin position="2463"/>
        <end position="2473"/>
    </location>
</feature>
<feature type="compositionally biased region" description="Acidic residues" evidence="17">
    <location>
        <begin position="2226"/>
        <end position="2236"/>
    </location>
</feature>
<dbReference type="PANTHER" id="PTHR24031">
    <property type="entry name" value="RNA HELICASE"/>
    <property type="match status" value="1"/>
</dbReference>
<dbReference type="InterPro" id="IPR029063">
    <property type="entry name" value="SAM-dependent_MTases_sf"/>
</dbReference>
<comment type="similarity">
    <text evidence="13">Belongs to the DEAD box helicase family. DDX18/HAS1 subfamily.</text>
</comment>
<gene>
    <name evidence="21" type="ORF">C6P46_001404</name>
</gene>
<keyword evidence="5" id="KW-0808">Transferase</keyword>
<keyword evidence="4" id="KW-0489">Methyltransferase</keyword>
<dbReference type="InterPro" id="IPR049730">
    <property type="entry name" value="SNF2/RAD54-like_C"/>
</dbReference>
<dbReference type="InterPro" id="IPR025313">
    <property type="entry name" value="SPB4-like_CTE"/>
</dbReference>
<comment type="function">
    <text evidence="12">ATP-dependent RNA helicase involved in 40S ribosomal subunit biogenesis. Required for the processing and cleavage of 35S pre-rRNA at sites A0, A1, and A2, leading to mature 18S rRNA.</text>
</comment>
<dbReference type="InterPro" id="IPR011545">
    <property type="entry name" value="DEAD/DEAH_box_helicase_dom"/>
</dbReference>
<comment type="subcellular location">
    <subcellularLocation>
        <location evidence="1">Nucleus</location>
        <location evidence="1">Nucleolus</location>
    </subcellularLocation>
</comment>
<dbReference type="InterPro" id="IPR001525">
    <property type="entry name" value="C5_MeTfrase"/>
</dbReference>
<feature type="compositionally biased region" description="Low complexity" evidence="17">
    <location>
        <begin position="2283"/>
        <end position="2321"/>
    </location>
</feature>
<dbReference type="SUPFAM" id="SSF52540">
    <property type="entry name" value="P-loop containing nucleoside triphosphate hydrolases"/>
    <property type="match status" value="3"/>
</dbReference>
<evidence type="ECO:0000256" key="3">
    <source>
        <dbReference type="ARBA" id="ARBA00022552"/>
    </source>
</evidence>
<dbReference type="Gene3D" id="3.40.50.10810">
    <property type="entry name" value="Tandem AAA-ATPase domain"/>
    <property type="match status" value="1"/>
</dbReference>
<evidence type="ECO:0000256" key="5">
    <source>
        <dbReference type="ARBA" id="ARBA00022679"/>
    </source>
</evidence>
<feature type="domain" description="DEAD-box RNA helicase Q" evidence="20">
    <location>
        <begin position="2614"/>
        <end position="2642"/>
    </location>
</feature>
<comment type="caution">
    <text evidence="21">The sequence shown here is derived from an EMBL/GenBank/DDBJ whole genome shotgun (WGS) entry which is preliminary data.</text>
</comment>
<dbReference type="InterPro" id="IPR000629">
    <property type="entry name" value="RNA-helicase_DEAD-box_CS"/>
</dbReference>
<feature type="compositionally biased region" description="Acidic residues" evidence="17">
    <location>
        <begin position="2191"/>
        <end position="2200"/>
    </location>
</feature>
<feature type="compositionally biased region" description="Low complexity" evidence="17">
    <location>
        <begin position="2242"/>
        <end position="2261"/>
    </location>
</feature>
<keyword evidence="10 16" id="KW-0694">RNA-binding</keyword>
<feature type="compositionally biased region" description="Low complexity" evidence="17">
    <location>
        <begin position="2387"/>
        <end position="2405"/>
    </location>
</feature>
<keyword evidence="11" id="KW-0539">Nucleus</keyword>
<evidence type="ECO:0000256" key="1">
    <source>
        <dbReference type="ARBA" id="ARBA00004604"/>
    </source>
</evidence>
<dbReference type="InterPro" id="IPR001650">
    <property type="entry name" value="Helicase_C-like"/>
</dbReference>
<evidence type="ECO:0000259" key="20">
    <source>
        <dbReference type="PROSITE" id="PS51195"/>
    </source>
</evidence>
<dbReference type="PROSITE" id="PS51192">
    <property type="entry name" value="HELICASE_ATP_BIND_1"/>
    <property type="match status" value="1"/>
</dbReference>
<keyword evidence="2" id="KW-0690">Ribosome biogenesis</keyword>
<dbReference type="FunFam" id="3.40.50.300:FF:000379">
    <property type="entry name" value="RNA helicase"/>
    <property type="match status" value="1"/>
</dbReference>
<evidence type="ECO:0000256" key="10">
    <source>
        <dbReference type="ARBA" id="ARBA00022884"/>
    </source>
</evidence>
<protein>
    <recommendedName>
        <fullName evidence="16">ATP-dependent RNA helicase</fullName>
        <ecNumber evidence="16">3.6.4.13</ecNumber>
    </recommendedName>
</protein>
<dbReference type="GO" id="GO:0008168">
    <property type="term" value="F:methyltransferase activity"/>
    <property type="evidence" value="ECO:0007669"/>
    <property type="project" value="UniProtKB-KW"/>
</dbReference>
<evidence type="ECO:0000256" key="4">
    <source>
        <dbReference type="ARBA" id="ARBA00022603"/>
    </source>
</evidence>
<dbReference type="Pfam" id="PF00145">
    <property type="entry name" value="DNA_methylase"/>
    <property type="match status" value="1"/>
</dbReference>
<dbReference type="InterPro" id="IPR044773">
    <property type="entry name" value="DDX18/Has1_DEADc"/>
</dbReference>
<dbReference type="InterPro" id="IPR038718">
    <property type="entry name" value="SNF2-like_sf"/>
</dbReference>
<feature type="compositionally biased region" description="Basic residues" evidence="17">
    <location>
        <begin position="1"/>
        <end position="18"/>
    </location>
</feature>
<dbReference type="InterPro" id="IPR014014">
    <property type="entry name" value="RNA_helicase_DEAD_Q_motif"/>
</dbReference>